<dbReference type="GO" id="GO:0000775">
    <property type="term" value="C:chromosome, centromeric region"/>
    <property type="evidence" value="ECO:0007669"/>
    <property type="project" value="TreeGrafter"/>
</dbReference>
<name>A0AAQ3MAX3_9PEZI</name>
<sequence length="345" mass="37975">MSSQGGHTAAQFSILPEDQHQSFRLVELPPEILQLLESENPPILYFKSAEGTLGQPKNSTAALCTSDKTYHVRQVNHSNSVFITQSSKLRSENDNVQSSSGIEAIATSGFTLELTPVAKTESATPYLKAMLPLYISSDQIEPRDPITKAQLFADVPFSEVECNQAWKSLTSFESSNPPGCFRPSGKAKIKAWISILTQATATSVDLTASVHAEQMSSVVDTTEDWPVELSYAILDSLCIDTKDGRCLRKDQSLRQLGIWQLDALTQGGRSVAKAEFMSSWSDCLPEKWRSEATLDVLQGAYTTEENGKSLRPVDETQVAQTQAKLSLGAKRKWHEKFRPASKKTA</sequence>
<dbReference type="GO" id="GO:0006260">
    <property type="term" value="P:DNA replication"/>
    <property type="evidence" value="ECO:0007669"/>
    <property type="project" value="UniProtKB-KW"/>
</dbReference>
<evidence type="ECO:0008006" key="5">
    <source>
        <dbReference type="Google" id="ProtNLM"/>
    </source>
</evidence>
<keyword evidence="4" id="KW-1185">Reference proteome</keyword>
<evidence type="ECO:0000313" key="3">
    <source>
        <dbReference type="EMBL" id="WPH04479.1"/>
    </source>
</evidence>
<dbReference type="InterPro" id="IPR019128">
    <property type="entry name" value="Dcc1"/>
</dbReference>
<comment type="similarity">
    <text evidence="1">Belongs to the DCC1 family.</text>
</comment>
<dbReference type="GO" id="GO:0000785">
    <property type="term" value="C:chromatin"/>
    <property type="evidence" value="ECO:0007669"/>
    <property type="project" value="TreeGrafter"/>
</dbReference>
<keyword evidence="2" id="KW-0235">DNA replication</keyword>
<dbReference type="GO" id="GO:0031390">
    <property type="term" value="C:Ctf18 RFC-like complex"/>
    <property type="evidence" value="ECO:0007669"/>
    <property type="project" value="InterPro"/>
</dbReference>
<dbReference type="PANTHER" id="PTHR13395:SF6">
    <property type="entry name" value="SISTER CHROMATID COHESION PROTEIN DCC1"/>
    <property type="match status" value="1"/>
</dbReference>
<dbReference type="Proteomes" id="UP001303373">
    <property type="component" value="Chromosome 13"/>
</dbReference>
<dbReference type="GO" id="GO:0034088">
    <property type="term" value="P:maintenance of mitotic sister chromatid cohesion"/>
    <property type="evidence" value="ECO:0007669"/>
    <property type="project" value="TreeGrafter"/>
</dbReference>
<dbReference type="Pfam" id="PF09724">
    <property type="entry name" value="Dcc1"/>
    <property type="match status" value="1"/>
</dbReference>
<dbReference type="AlphaFoldDB" id="A0AAQ3MAX3"/>
<dbReference type="EMBL" id="CP138592">
    <property type="protein sequence ID" value="WPH04479.1"/>
    <property type="molecule type" value="Genomic_DNA"/>
</dbReference>
<accession>A0AAQ3MAX3</accession>
<dbReference type="PANTHER" id="PTHR13395">
    <property type="entry name" value="SISTER CHROMATID COHESION PROTEIN DCC1-RELATED"/>
    <property type="match status" value="1"/>
</dbReference>
<reference evidence="3 4" key="1">
    <citation type="submission" date="2023-11" db="EMBL/GenBank/DDBJ databases">
        <title>An acidophilic fungus is an integral part of prey digestion in a carnivorous sundew plant.</title>
        <authorList>
            <person name="Tsai I.J."/>
        </authorList>
    </citation>
    <scope>NUCLEOTIDE SEQUENCE [LARGE SCALE GENOMIC DNA]</scope>
    <source>
        <strain evidence="3">169a</strain>
    </source>
</reference>
<protein>
    <recommendedName>
        <fullName evidence="5">Sister chromatid cohesion protein Dcc1</fullName>
    </recommendedName>
</protein>
<proteinExistence type="inferred from homology"/>
<evidence type="ECO:0000313" key="4">
    <source>
        <dbReference type="Proteomes" id="UP001303373"/>
    </source>
</evidence>
<gene>
    <name evidence="3" type="ORF">R9X50_00737000</name>
</gene>
<organism evidence="3 4">
    <name type="scientific">Acrodontium crateriforme</name>
    <dbReference type="NCBI Taxonomy" id="150365"/>
    <lineage>
        <taxon>Eukaryota</taxon>
        <taxon>Fungi</taxon>
        <taxon>Dikarya</taxon>
        <taxon>Ascomycota</taxon>
        <taxon>Pezizomycotina</taxon>
        <taxon>Dothideomycetes</taxon>
        <taxon>Dothideomycetidae</taxon>
        <taxon>Mycosphaerellales</taxon>
        <taxon>Teratosphaeriaceae</taxon>
        <taxon>Acrodontium</taxon>
    </lineage>
</organism>
<evidence type="ECO:0000256" key="2">
    <source>
        <dbReference type="ARBA" id="ARBA00022705"/>
    </source>
</evidence>
<evidence type="ECO:0000256" key="1">
    <source>
        <dbReference type="ARBA" id="ARBA00007017"/>
    </source>
</evidence>